<keyword evidence="4 12" id="KW-0894">Sodium channel</keyword>
<dbReference type="InParanoid" id="A0A5N4A1A3"/>
<keyword evidence="9 13" id="KW-0472">Membrane</keyword>
<gene>
    <name evidence="14" type="ORF">PPYR_02848</name>
</gene>
<evidence type="ECO:0000256" key="6">
    <source>
        <dbReference type="ARBA" id="ARBA00022989"/>
    </source>
</evidence>
<evidence type="ECO:0000256" key="3">
    <source>
        <dbReference type="ARBA" id="ARBA00022448"/>
    </source>
</evidence>
<comment type="caution">
    <text evidence="14">The sequence shown here is derived from an EMBL/GenBank/DDBJ whole genome shotgun (WGS) entry which is preliminary data.</text>
</comment>
<dbReference type="PANTHER" id="PTHR11690">
    <property type="entry name" value="AMILORIDE-SENSITIVE SODIUM CHANNEL-RELATED"/>
    <property type="match status" value="1"/>
</dbReference>
<feature type="transmembrane region" description="Helical" evidence="13">
    <location>
        <begin position="79"/>
        <end position="100"/>
    </location>
</feature>
<evidence type="ECO:0000313" key="14">
    <source>
        <dbReference type="EMBL" id="KAB0791048.1"/>
    </source>
</evidence>
<comment type="similarity">
    <text evidence="2 12">Belongs to the amiloride-sensitive sodium channel (TC 1.A.6) family.</text>
</comment>
<evidence type="ECO:0000256" key="9">
    <source>
        <dbReference type="ARBA" id="ARBA00023136"/>
    </source>
</evidence>
<keyword evidence="7" id="KW-0915">Sodium</keyword>
<evidence type="ECO:0000313" key="15">
    <source>
        <dbReference type="Proteomes" id="UP000327044"/>
    </source>
</evidence>
<evidence type="ECO:0000256" key="5">
    <source>
        <dbReference type="ARBA" id="ARBA00022692"/>
    </source>
</evidence>
<evidence type="ECO:0000256" key="2">
    <source>
        <dbReference type="ARBA" id="ARBA00007193"/>
    </source>
</evidence>
<dbReference type="Pfam" id="PF00858">
    <property type="entry name" value="ASC"/>
    <property type="match status" value="1"/>
</dbReference>
<name>A0A5N4A1A3_PHOPY</name>
<organism evidence="14 15">
    <name type="scientific">Photinus pyralis</name>
    <name type="common">Common eastern firefly</name>
    <name type="synonym">Lampyris pyralis</name>
    <dbReference type="NCBI Taxonomy" id="7054"/>
    <lineage>
        <taxon>Eukaryota</taxon>
        <taxon>Metazoa</taxon>
        <taxon>Ecdysozoa</taxon>
        <taxon>Arthropoda</taxon>
        <taxon>Hexapoda</taxon>
        <taxon>Insecta</taxon>
        <taxon>Pterygota</taxon>
        <taxon>Neoptera</taxon>
        <taxon>Endopterygota</taxon>
        <taxon>Coleoptera</taxon>
        <taxon>Polyphaga</taxon>
        <taxon>Elateriformia</taxon>
        <taxon>Elateroidea</taxon>
        <taxon>Lampyridae</taxon>
        <taxon>Lampyrinae</taxon>
        <taxon>Photinus</taxon>
    </lineage>
</organism>
<evidence type="ECO:0000256" key="7">
    <source>
        <dbReference type="ARBA" id="ARBA00023053"/>
    </source>
</evidence>
<evidence type="ECO:0000256" key="11">
    <source>
        <dbReference type="ARBA" id="ARBA00023303"/>
    </source>
</evidence>
<dbReference type="InterPro" id="IPR001873">
    <property type="entry name" value="ENaC"/>
</dbReference>
<keyword evidence="3 12" id="KW-0813">Transport</keyword>
<dbReference type="AlphaFoldDB" id="A0A5N4A1A3"/>
<sequence>MHNTNGEIIVVTHEAIVSRERRSLNIHRPFETVNDFIGKTLSSPSFDKMQTTIREYLRNSSFHGIRYLAEQDRHWTERLFWLTCCVVSWFSSAMLMRAAWYDFHNNAVSFVVETNYLDWDTHFPTVAVCETDAQDNIAVASDALFGSPHDYNLDEMIAELVFFRGLAHYVLQLCSDTPHPDCFRYNYSFYETLVRQPCSTLFRKCKWNQEEFDCCKYFSKIETELGTCYAINSLQAKEKKPRIKMISNRRTGPGTFHLQLSGITDVYLLSHQDVPCLTTPKSDVIQVAPHIRFKRSIVLEEIVNQLEVRDVSVEQRNCRFPEESDLATYKYYSYSACNVECRKDAQLAKCNCTHHYMPNTDISKQCDIRGLECLNQHYNDLAVLRAHWANRPGLVCPCIPSCTDMEMTVIRDDKVGTHHDWASVEIHLERLPSERFKRTVVRGKLDLVVSMGGSVGLFVGASLLSFVEVFYYFTLRAIKKSNHEEKPEEPVEVLPYVE</sequence>
<keyword evidence="8 12" id="KW-0406">Ion transport</keyword>
<evidence type="ECO:0000256" key="8">
    <source>
        <dbReference type="ARBA" id="ARBA00023065"/>
    </source>
</evidence>
<proteinExistence type="inferred from homology"/>
<evidence type="ECO:0000256" key="1">
    <source>
        <dbReference type="ARBA" id="ARBA00004141"/>
    </source>
</evidence>
<evidence type="ECO:0000256" key="12">
    <source>
        <dbReference type="RuleBase" id="RU000679"/>
    </source>
</evidence>
<dbReference type="PANTHER" id="PTHR11690:SF175">
    <property type="entry name" value="PICKPOCKET 13-RELATED"/>
    <property type="match status" value="1"/>
</dbReference>
<comment type="subcellular location">
    <subcellularLocation>
        <location evidence="1">Membrane</location>
        <topology evidence="1">Multi-pass membrane protein</topology>
    </subcellularLocation>
</comment>
<keyword evidence="6 13" id="KW-1133">Transmembrane helix</keyword>
<dbReference type="GO" id="GO:0015280">
    <property type="term" value="F:ligand-gated sodium channel activity"/>
    <property type="evidence" value="ECO:0007669"/>
    <property type="project" value="TreeGrafter"/>
</dbReference>
<dbReference type="Gene3D" id="1.10.287.770">
    <property type="entry name" value="YojJ-like"/>
    <property type="match status" value="1"/>
</dbReference>
<dbReference type="FunCoup" id="A0A5N4A1A3">
    <property type="interactions" value="26"/>
</dbReference>
<evidence type="ECO:0000256" key="10">
    <source>
        <dbReference type="ARBA" id="ARBA00023201"/>
    </source>
</evidence>
<dbReference type="EMBL" id="VVIM01000011">
    <property type="protein sequence ID" value="KAB0791048.1"/>
    <property type="molecule type" value="Genomic_DNA"/>
</dbReference>
<dbReference type="GO" id="GO:0005886">
    <property type="term" value="C:plasma membrane"/>
    <property type="evidence" value="ECO:0007669"/>
    <property type="project" value="TreeGrafter"/>
</dbReference>
<accession>A0A5N4A1A3</accession>
<protein>
    <recommendedName>
        <fullName evidence="16">Sodium channel protein Nach</fullName>
    </recommendedName>
</protein>
<evidence type="ECO:0008006" key="16">
    <source>
        <dbReference type="Google" id="ProtNLM"/>
    </source>
</evidence>
<evidence type="ECO:0000256" key="13">
    <source>
        <dbReference type="SAM" id="Phobius"/>
    </source>
</evidence>
<feature type="transmembrane region" description="Helical" evidence="13">
    <location>
        <begin position="447"/>
        <end position="473"/>
    </location>
</feature>
<evidence type="ECO:0000256" key="4">
    <source>
        <dbReference type="ARBA" id="ARBA00022461"/>
    </source>
</evidence>
<reference evidence="14 15" key="1">
    <citation type="journal article" date="2018" name="Elife">
        <title>Firefly genomes illuminate parallel origins of bioluminescence in beetles.</title>
        <authorList>
            <person name="Fallon T.R."/>
            <person name="Lower S.E."/>
            <person name="Chang C.H."/>
            <person name="Bessho-Uehara M."/>
            <person name="Martin G.J."/>
            <person name="Bewick A.J."/>
            <person name="Behringer M."/>
            <person name="Debat H.J."/>
            <person name="Wong I."/>
            <person name="Day J.C."/>
            <person name="Suvorov A."/>
            <person name="Silva C.J."/>
            <person name="Stanger-Hall K.F."/>
            <person name="Hall D.W."/>
            <person name="Schmitz R.J."/>
            <person name="Nelson D.R."/>
            <person name="Lewis S.M."/>
            <person name="Shigenobu S."/>
            <person name="Bybee S.M."/>
            <person name="Larracuente A.M."/>
            <person name="Oba Y."/>
            <person name="Weng J.K."/>
        </authorList>
    </citation>
    <scope>NUCLEOTIDE SEQUENCE [LARGE SCALE GENOMIC DNA]</scope>
    <source>
        <strain evidence="14">1611_PpyrPB1</strain>
        <tissue evidence="14">Whole body</tissue>
    </source>
</reference>
<dbReference type="Gene3D" id="2.60.470.10">
    <property type="entry name" value="Acid-sensing ion channels like domains"/>
    <property type="match status" value="1"/>
</dbReference>
<dbReference type="Proteomes" id="UP000327044">
    <property type="component" value="Unassembled WGS sequence"/>
</dbReference>
<keyword evidence="15" id="KW-1185">Reference proteome</keyword>
<keyword evidence="5 12" id="KW-0812">Transmembrane</keyword>
<keyword evidence="10 12" id="KW-0739">Sodium transport</keyword>
<keyword evidence="11 12" id="KW-0407">Ion channel</keyword>